<protein>
    <submittedName>
        <fullName evidence="5">8-oxo-dGTP diphosphatase</fullName>
        <ecNumber evidence="5">3.6.1.55</ecNumber>
    </submittedName>
</protein>
<dbReference type="AlphaFoldDB" id="A0A7W9SRG2"/>
<evidence type="ECO:0000259" key="4">
    <source>
        <dbReference type="PROSITE" id="PS51462"/>
    </source>
</evidence>
<dbReference type="InterPro" id="IPR000086">
    <property type="entry name" value="NUDIX_hydrolase_dom"/>
</dbReference>
<dbReference type="Pfam" id="PF00293">
    <property type="entry name" value="NUDIX"/>
    <property type="match status" value="1"/>
</dbReference>
<evidence type="ECO:0000313" key="5">
    <source>
        <dbReference type="EMBL" id="MBB6051085.1"/>
    </source>
</evidence>
<accession>A0A7W9SRG2</accession>
<name>A0A7W9SRG2_ARMRO</name>
<organism evidence="5 6">
    <name type="scientific">Armatimonas rosea</name>
    <dbReference type="NCBI Taxonomy" id="685828"/>
    <lineage>
        <taxon>Bacteria</taxon>
        <taxon>Bacillati</taxon>
        <taxon>Armatimonadota</taxon>
        <taxon>Armatimonadia</taxon>
        <taxon>Armatimonadales</taxon>
        <taxon>Armatimonadaceae</taxon>
        <taxon>Armatimonas</taxon>
    </lineage>
</organism>
<sequence length="151" mass="17349">MEPPRHIVAVSGLVTDPLTEKVLLIRSPRRGWEFPGGQVEEGESLTDALVREVQEETGLTVDIRELVGVYSNTHSHIVMFGFLCEWLEGEPTTSPESLEVAWVERDRALERVTNPAIYDRLRDMLDFDGTVVYRAYVRTQETYLIQEEREL</sequence>
<dbReference type="EC" id="3.6.1.55" evidence="5"/>
<evidence type="ECO:0000313" key="6">
    <source>
        <dbReference type="Proteomes" id="UP000520814"/>
    </source>
</evidence>
<dbReference type="GO" id="GO:0035539">
    <property type="term" value="F:8-oxo-7,8-dihydrodeoxyguanosine triphosphate pyrophosphatase activity"/>
    <property type="evidence" value="ECO:0007669"/>
    <property type="project" value="UniProtKB-EC"/>
</dbReference>
<comment type="caution">
    <text evidence="5">The sequence shown here is derived from an EMBL/GenBank/DDBJ whole genome shotgun (WGS) entry which is preliminary data.</text>
</comment>
<dbReference type="PANTHER" id="PTHR43046:SF14">
    <property type="entry name" value="MUTT_NUDIX FAMILY PROTEIN"/>
    <property type="match status" value="1"/>
</dbReference>
<dbReference type="InterPro" id="IPR020476">
    <property type="entry name" value="Nudix_hydrolase"/>
</dbReference>
<comment type="cofactor">
    <cofactor evidence="1">
        <name>Mg(2+)</name>
        <dbReference type="ChEBI" id="CHEBI:18420"/>
    </cofactor>
</comment>
<keyword evidence="2 3" id="KW-0378">Hydrolase</keyword>
<dbReference type="InterPro" id="IPR015797">
    <property type="entry name" value="NUDIX_hydrolase-like_dom_sf"/>
</dbReference>
<dbReference type="PROSITE" id="PS00893">
    <property type="entry name" value="NUDIX_BOX"/>
    <property type="match status" value="1"/>
</dbReference>
<dbReference type="SUPFAM" id="SSF55811">
    <property type="entry name" value="Nudix"/>
    <property type="match status" value="1"/>
</dbReference>
<evidence type="ECO:0000256" key="2">
    <source>
        <dbReference type="ARBA" id="ARBA00022801"/>
    </source>
</evidence>
<dbReference type="EMBL" id="JACHGW010000002">
    <property type="protein sequence ID" value="MBB6051085.1"/>
    <property type="molecule type" value="Genomic_DNA"/>
</dbReference>
<reference evidence="5 6" key="1">
    <citation type="submission" date="2020-08" db="EMBL/GenBank/DDBJ databases">
        <title>Genomic Encyclopedia of Type Strains, Phase IV (KMG-IV): sequencing the most valuable type-strain genomes for metagenomic binning, comparative biology and taxonomic classification.</title>
        <authorList>
            <person name="Goeker M."/>
        </authorList>
    </citation>
    <scope>NUCLEOTIDE SEQUENCE [LARGE SCALE GENOMIC DNA]</scope>
    <source>
        <strain evidence="5 6">DSM 23562</strain>
    </source>
</reference>
<dbReference type="PRINTS" id="PR00502">
    <property type="entry name" value="NUDIXFAMILY"/>
</dbReference>
<dbReference type="Gene3D" id="3.90.79.10">
    <property type="entry name" value="Nucleoside Triphosphate Pyrophosphohydrolase"/>
    <property type="match status" value="1"/>
</dbReference>
<comment type="similarity">
    <text evidence="3">Belongs to the Nudix hydrolase family.</text>
</comment>
<dbReference type="InterPro" id="IPR020084">
    <property type="entry name" value="NUDIX_hydrolase_CS"/>
</dbReference>
<evidence type="ECO:0000256" key="1">
    <source>
        <dbReference type="ARBA" id="ARBA00001946"/>
    </source>
</evidence>
<dbReference type="RefSeq" id="WP_184197237.1">
    <property type="nucleotide sequence ID" value="NZ_JACHGW010000002.1"/>
</dbReference>
<dbReference type="Proteomes" id="UP000520814">
    <property type="component" value="Unassembled WGS sequence"/>
</dbReference>
<keyword evidence="6" id="KW-1185">Reference proteome</keyword>
<evidence type="ECO:0000256" key="3">
    <source>
        <dbReference type="RuleBase" id="RU003476"/>
    </source>
</evidence>
<proteinExistence type="inferred from homology"/>
<dbReference type="PROSITE" id="PS51462">
    <property type="entry name" value="NUDIX"/>
    <property type="match status" value="1"/>
</dbReference>
<dbReference type="PANTHER" id="PTHR43046">
    <property type="entry name" value="GDP-MANNOSE MANNOSYL HYDROLASE"/>
    <property type="match status" value="1"/>
</dbReference>
<gene>
    <name evidence="5" type="ORF">HNQ39_002876</name>
</gene>
<feature type="domain" description="Nudix hydrolase" evidence="4">
    <location>
        <begin position="5"/>
        <end position="125"/>
    </location>
</feature>